<accession>A0A8J4DHG6</accession>
<evidence type="ECO:0000313" key="1">
    <source>
        <dbReference type="EMBL" id="GIJ01318.1"/>
    </source>
</evidence>
<protein>
    <submittedName>
        <fullName evidence="1">Uncharacterized protein</fullName>
    </submittedName>
</protein>
<keyword evidence="2" id="KW-1185">Reference proteome</keyword>
<organism evidence="1 2">
    <name type="scientific">Spirilliplanes yamanashiensis</name>
    <dbReference type="NCBI Taxonomy" id="42233"/>
    <lineage>
        <taxon>Bacteria</taxon>
        <taxon>Bacillati</taxon>
        <taxon>Actinomycetota</taxon>
        <taxon>Actinomycetes</taxon>
        <taxon>Micromonosporales</taxon>
        <taxon>Micromonosporaceae</taxon>
        <taxon>Spirilliplanes</taxon>
    </lineage>
</organism>
<reference evidence="1" key="1">
    <citation type="submission" date="2021-01" db="EMBL/GenBank/DDBJ databases">
        <title>Whole genome shotgun sequence of Spirilliplanes yamanashiensis NBRC 15828.</title>
        <authorList>
            <person name="Komaki H."/>
            <person name="Tamura T."/>
        </authorList>
    </citation>
    <scope>NUCLEOTIDE SEQUENCE</scope>
    <source>
        <strain evidence="1">NBRC 15828</strain>
    </source>
</reference>
<proteinExistence type="predicted"/>
<dbReference type="EMBL" id="BOOY01000003">
    <property type="protein sequence ID" value="GIJ01318.1"/>
    <property type="molecule type" value="Genomic_DNA"/>
</dbReference>
<dbReference type="RefSeq" id="WP_203936640.1">
    <property type="nucleotide sequence ID" value="NZ_BAAAGJ010000005.1"/>
</dbReference>
<comment type="caution">
    <text evidence="1">The sequence shown here is derived from an EMBL/GenBank/DDBJ whole genome shotgun (WGS) entry which is preliminary data.</text>
</comment>
<sequence>MTPPRPVSGTSADAGRGLPEFMEELGRHGVTMLLKVDHERFGSGQRPWTLVLSGPGLGDLRALHADFRTFQEALEYCRDRLRGLPGEWEWLDGYSWG</sequence>
<name>A0A8J4DHG6_9ACTN</name>
<dbReference type="AlphaFoldDB" id="A0A8J4DHG6"/>
<evidence type="ECO:0000313" key="2">
    <source>
        <dbReference type="Proteomes" id="UP000652013"/>
    </source>
</evidence>
<dbReference type="Proteomes" id="UP000652013">
    <property type="component" value="Unassembled WGS sequence"/>
</dbReference>
<gene>
    <name evidence="1" type="ORF">Sya03_06700</name>
</gene>